<dbReference type="Pfam" id="PF06305">
    <property type="entry name" value="LapA_dom"/>
    <property type="match status" value="1"/>
</dbReference>
<keyword evidence="4 5" id="KW-0472">Membrane</keyword>
<feature type="transmembrane region" description="Helical" evidence="5">
    <location>
        <begin position="49"/>
        <end position="70"/>
    </location>
</feature>
<name>A0A7V4G6W0_9BACT</name>
<keyword evidence="3 5" id="KW-1133">Transmembrane helix</keyword>
<reference evidence="7" key="1">
    <citation type="journal article" date="2020" name="mSystems">
        <title>Genome- and Community-Level Interaction Insights into Carbon Utilization and Element Cycling Functions of Hydrothermarchaeota in Hydrothermal Sediment.</title>
        <authorList>
            <person name="Zhou Z."/>
            <person name="Liu Y."/>
            <person name="Xu W."/>
            <person name="Pan J."/>
            <person name="Luo Z.H."/>
            <person name="Li M."/>
        </authorList>
    </citation>
    <scope>NUCLEOTIDE SEQUENCE [LARGE SCALE GENOMIC DNA]</scope>
    <source>
        <strain evidence="7">SpSt-548</strain>
    </source>
</reference>
<proteinExistence type="predicted"/>
<feature type="domain" description="Lipopolysaccharide assembly protein A" evidence="6">
    <location>
        <begin position="43"/>
        <end position="93"/>
    </location>
</feature>
<keyword evidence="2 5" id="KW-0812">Transmembrane</keyword>
<dbReference type="GO" id="GO:0005886">
    <property type="term" value="C:plasma membrane"/>
    <property type="evidence" value="ECO:0007669"/>
    <property type="project" value="InterPro"/>
</dbReference>
<comment type="caution">
    <text evidence="7">The sequence shown here is derived from an EMBL/GenBank/DDBJ whole genome shotgun (WGS) entry which is preliminary data.</text>
</comment>
<organism evidence="7">
    <name type="scientific">Desulfobacca acetoxidans</name>
    <dbReference type="NCBI Taxonomy" id="60893"/>
    <lineage>
        <taxon>Bacteria</taxon>
        <taxon>Pseudomonadati</taxon>
        <taxon>Thermodesulfobacteriota</taxon>
        <taxon>Desulfobaccia</taxon>
        <taxon>Desulfobaccales</taxon>
        <taxon>Desulfobaccaceae</taxon>
        <taxon>Desulfobacca</taxon>
    </lineage>
</organism>
<dbReference type="InterPro" id="IPR010445">
    <property type="entry name" value="LapA_dom"/>
</dbReference>
<sequence length="116" mass="13119">MRFLKVIFATLLAILGIIFILENRGEFEKTVKIIFDLYVFRLESADLPVWVLVLFVFFLGVFTASLYGIYEILKQRQMIRHLQQNIEILGEELKRAGVSVEAPATGSQAPPSESAA</sequence>
<evidence type="ECO:0000256" key="3">
    <source>
        <dbReference type="ARBA" id="ARBA00022989"/>
    </source>
</evidence>
<evidence type="ECO:0000259" key="6">
    <source>
        <dbReference type="Pfam" id="PF06305"/>
    </source>
</evidence>
<dbReference type="EMBL" id="DSXI01000040">
    <property type="protein sequence ID" value="HGS04256.1"/>
    <property type="molecule type" value="Genomic_DNA"/>
</dbReference>
<evidence type="ECO:0000256" key="1">
    <source>
        <dbReference type="ARBA" id="ARBA00022475"/>
    </source>
</evidence>
<gene>
    <name evidence="7" type="ORF">ENT08_00680</name>
</gene>
<evidence type="ECO:0000256" key="5">
    <source>
        <dbReference type="SAM" id="Phobius"/>
    </source>
</evidence>
<keyword evidence="1" id="KW-1003">Cell membrane</keyword>
<protein>
    <submittedName>
        <fullName evidence="7">LapA family protein</fullName>
    </submittedName>
</protein>
<dbReference type="AlphaFoldDB" id="A0A7V4G6W0"/>
<accession>A0A7V4G6W0</accession>
<evidence type="ECO:0000256" key="2">
    <source>
        <dbReference type="ARBA" id="ARBA00022692"/>
    </source>
</evidence>
<evidence type="ECO:0000256" key="4">
    <source>
        <dbReference type="ARBA" id="ARBA00023136"/>
    </source>
</evidence>
<evidence type="ECO:0000313" key="7">
    <source>
        <dbReference type="EMBL" id="HGS04256.1"/>
    </source>
</evidence>